<evidence type="ECO:0000256" key="1">
    <source>
        <dbReference type="ARBA" id="ARBA00004613"/>
    </source>
</evidence>
<evidence type="ECO:0000256" key="16">
    <source>
        <dbReference type="SAM" id="SignalP"/>
    </source>
</evidence>
<feature type="domain" description="Big-1" evidence="17">
    <location>
        <begin position="517"/>
        <end position="605"/>
    </location>
</feature>
<evidence type="ECO:0000256" key="13">
    <source>
        <dbReference type="PROSITE-ProRule" id="PRU01240"/>
    </source>
</evidence>
<evidence type="ECO:0000256" key="5">
    <source>
        <dbReference type="ARBA" id="ARBA00022670"/>
    </source>
</evidence>
<feature type="chain" id="PRO_5002770555" description="Intimin" evidence="16">
    <location>
        <begin position="17"/>
        <end position="636"/>
    </location>
</feature>
<evidence type="ECO:0000256" key="3">
    <source>
        <dbReference type="ARBA" id="ARBA00017346"/>
    </source>
</evidence>
<evidence type="ECO:0000313" key="19">
    <source>
        <dbReference type="Proteomes" id="UP000001693"/>
    </source>
</evidence>
<feature type="active site" description="Charge relay system" evidence="13">
    <location>
        <position position="204"/>
    </location>
</feature>
<dbReference type="Pfam" id="PF00082">
    <property type="entry name" value="Peptidase_S8"/>
    <property type="match status" value="1"/>
</dbReference>
<dbReference type="PANTHER" id="PTHR43806:SF11">
    <property type="entry name" value="CEREVISIN-RELATED"/>
    <property type="match status" value="1"/>
</dbReference>
<dbReference type="PRINTS" id="PR00723">
    <property type="entry name" value="SUBTILISIN"/>
</dbReference>
<dbReference type="SMART" id="SM00635">
    <property type="entry name" value="BID_2"/>
    <property type="match status" value="1"/>
</dbReference>
<evidence type="ECO:0000256" key="9">
    <source>
        <dbReference type="ARBA" id="ARBA00023026"/>
    </source>
</evidence>
<dbReference type="InterPro" id="IPR003343">
    <property type="entry name" value="Big_2"/>
</dbReference>
<dbReference type="InterPro" id="IPR023827">
    <property type="entry name" value="Peptidase_S8_Asp-AS"/>
</dbReference>
<name>B1Y693_LEPCP</name>
<evidence type="ECO:0000256" key="6">
    <source>
        <dbReference type="ARBA" id="ARBA00022729"/>
    </source>
</evidence>
<feature type="active site" description="Charge relay system" evidence="13">
    <location>
        <position position="448"/>
    </location>
</feature>
<dbReference type="STRING" id="395495.Lcho_1330"/>
<dbReference type="PANTHER" id="PTHR43806">
    <property type="entry name" value="PEPTIDASE S8"/>
    <property type="match status" value="1"/>
</dbReference>
<accession>B1Y693</accession>
<keyword evidence="9" id="KW-0843">Virulence</keyword>
<keyword evidence="19" id="KW-1185">Reference proteome</keyword>
<dbReference type="InterPro" id="IPR000209">
    <property type="entry name" value="Peptidase_S8/S53_dom"/>
</dbReference>
<dbReference type="CDD" id="cd07496">
    <property type="entry name" value="Peptidases_S8_13"/>
    <property type="match status" value="1"/>
</dbReference>
<dbReference type="Proteomes" id="UP000001693">
    <property type="component" value="Chromosome"/>
</dbReference>
<comment type="subcellular location">
    <subcellularLocation>
        <location evidence="1">Secreted</location>
    </subcellularLocation>
</comment>
<comment type="similarity">
    <text evidence="2 13 14">Belongs to the peptidase S8 family.</text>
</comment>
<feature type="region of interest" description="Disordered" evidence="15">
    <location>
        <begin position="232"/>
        <end position="274"/>
    </location>
</feature>
<evidence type="ECO:0000313" key="18">
    <source>
        <dbReference type="EMBL" id="ACB33598.1"/>
    </source>
</evidence>
<evidence type="ECO:0000259" key="17">
    <source>
        <dbReference type="PROSITE" id="PS51127"/>
    </source>
</evidence>
<evidence type="ECO:0000256" key="4">
    <source>
        <dbReference type="ARBA" id="ARBA00022525"/>
    </source>
</evidence>
<keyword evidence="8 13" id="KW-0720">Serine protease</keyword>
<dbReference type="RefSeq" id="WP_012346360.1">
    <property type="nucleotide sequence ID" value="NC_010524.1"/>
</dbReference>
<dbReference type="GO" id="GO:0005576">
    <property type="term" value="C:extracellular region"/>
    <property type="evidence" value="ECO:0007669"/>
    <property type="project" value="UniProtKB-SubCell"/>
</dbReference>
<feature type="signal peptide" evidence="16">
    <location>
        <begin position="1"/>
        <end position="16"/>
    </location>
</feature>
<dbReference type="SUPFAM" id="SSF49373">
    <property type="entry name" value="Invasin/intimin cell-adhesion fragments"/>
    <property type="match status" value="1"/>
</dbReference>
<dbReference type="OrthoDB" id="9790784at2"/>
<proteinExistence type="inferred from homology"/>
<dbReference type="FunFam" id="3.40.50.200:FF:000022">
    <property type="entry name" value="Extracellular protease"/>
    <property type="match status" value="1"/>
</dbReference>
<dbReference type="PROSITE" id="PS00138">
    <property type="entry name" value="SUBTILASE_SER"/>
    <property type="match status" value="1"/>
</dbReference>
<dbReference type="PROSITE" id="PS00136">
    <property type="entry name" value="SUBTILASE_ASP"/>
    <property type="match status" value="1"/>
</dbReference>
<dbReference type="GO" id="GO:0006508">
    <property type="term" value="P:proteolysis"/>
    <property type="evidence" value="ECO:0007669"/>
    <property type="project" value="UniProtKB-KW"/>
</dbReference>
<dbReference type="InterPro" id="IPR008964">
    <property type="entry name" value="Invasin/intimin_cell_adhesion"/>
</dbReference>
<protein>
    <recommendedName>
        <fullName evidence="3">Intimin</fullName>
    </recommendedName>
    <alternativeName>
        <fullName evidence="12">Attaching and effacing protein</fullName>
    </alternativeName>
</protein>
<feature type="active site" description="Charge relay system" evidence="13">
    <location>
        <position position="267"/>
    </location>
</feature>
<dbReference type="HOGENOM" id="CLU_011263_8_0_4"/>
<evidence type="ECO:0000256" key="2">
    <source>
        <dbReference type="ARBA" id="ARBA00011073"/>
    </source>
</evidence>
<dbReference type="KEGG" id="lch:Lcho_1330"/>
<keyword evidence="11" id="KW-1015">Disulfide bond</keyword>
<dbReference type="AlphaFoldDB" id="B1Y693"/>
<dbReference type="PROSITE" id="PS51892">
    <property type="entry name" value="SUBTILASE"/>
    <property type="match status" value="1"/>
</dbReference>
<evidence type="ECO:0000256" key="10">
    <source>
        <dbReference type="ARBA" id="ARBA00023145"/>
    </source>
</evidence>
<dbReference type="eggNOG" id="COG1404">
    <property type="taxonomic scope" value="Bacteria"/>
</dbReference>
<dbReference type="GO" id="GO:0004252">
    <property type="term" value="F:serine-type endopeptidase activity"/>
    <property type="evidence" value="ECO:0007669"/>
    <property type="project" value="UniProtKB-UniRule"/>
</dbReference>
<dbReference type="eggNOG" id="COG5492">
    <property type="taxonomic scope" value="Bacteria"/>
</dbReference>
<dbReference type="PROSITE" id="PS51127">
    <property type="entry name" value="BIG1"/>
    <property type="match status" value="1"/>
</dbReference>
<organism evidence="18 19">
    <name type="scientific">Leptothrix cholodnii (strain ATCC 51168 / LMG 8142 / SP-6)</name>
    <name type="common">Leptothrix discophora (strain SP-6)</name>
    <dbReference type="NCBI Taxonomy" id="395495"/>
    <lineage>
        <taxon>Bacteria</taxon>
        <taxon>Pseudomonadati</taxon>
        <taxon>Pseudomonadota</taxon>
        <taxon>Betaproteobacteria</taxon>
        <taxon>Burkholderiales</taxon>
        <taxon>Sphaerotilaceae</taxon>
        <taxon>Leptothrix</taxon>
    </lineage>
</organism>
<keyword evidence="6 16" id="KW-0732">Signal</keyword>
<dbReference type="EMBL" id="CP001013">
    <property type="protein sequence ID" value="ACB33598.1"/>
    <property type="molecule type" value="Genomic_DNA"/>
</dbReference>
<keyword evidence="7 13" id="KW-0378">Hydrolase</keyword>
<evidence type="ECO:0000256" key="7">
    <source>
        <dbReference type="ARBA" id="ARBA00022801"/>
    </source>
</evidence>
<dbReference type="SUPFAM" id="SSF52743">
    <property type="entry name" value="Subtilisin-like"/>
    <property type="match status" value="1"/>
</dbReference>
<keyword evidence="5 13" id="KW-0645">Protease</keyword>
<evidence type="ECO:0000256" key="15">
    <source>
        <dbReference type="SAM" id="MobiDB-lite"/>
    </source>
</evidence>
<dbReference type="InterPro" id="IPR036852">
    <property type="entry name" value="Peptidase_S8/S53_dom_sf"/>
</dbReference>
<keyword evidence="4" id="KW-0964">Secreted</keyword>
<sequence precursor="true">MINRPLALVAAVAATAALLPGCQPQPTVTPPAASAPTAARAPQPAGVPVVAMAPVDVQRLLEKRITPAFVPGQVVVKLKAGVRAAPMAAREMARLQIEPAQALTSGGERIYRVTPTAARSMGAGAVTDRTLELVQQMAARPEVAYAQPNYLFQISAVPNDPGYAQQWHYFDNGSGAGRSPGGINLPQVWDSNKGSAAVVVAVIDTGILSAHPDITGSPNRVAGFDMIGDPFIANDGDGRDSDPTDPGDASAAGECGAGSTAQPDSWHGTHVAGTVGVGHTDNGVGLAGVNWNVKLQAVRVLGKCGGTMVDINDGIRWAAGLPVPGVPLNPTPARVINLSLGGGTPCSASPATQSAINDALARGVTVVVAAGNEASDAAGFVPASCNGVITVAASDFRGRLVTRYSNYGARIDILAPGGDTARDDNGDGQNDGVLSMVQGGYARYNGTSMASPHVAGVAALMLANQPALTPVQVRDALKASALPRSATDCPQPCGAGLLNARAALGPGAPPPPPPPTEVVLAPLAMNVAIGQNAALLVTVTAGSAPLAGKNVTLSSNNPAVVSVMPAEGTTDANGRLTATVSALAQGNATITASTDGNQASTAITVPARSAALPQPLVLALGLLAGAVLAWRRRTAG</sequence>
<gene>
    <name evidence="18" type="ordered locus">Lcho_1330</name>
</gene>
<dbReference type="InterPro" id="IPR003344">
    <property type="entry name" value="Big_1_dom"/>
</dbReference>
<keyword evidence="10" id="KW-0865">Zymogen</keyword>
<reference evidence="18 19" key="1">
    <citation type="submission" date="2008-03" db="EMBL/GenBank/DDBJ databases">
        <title>Complete sequence of Leptothrix cholodnii SP-6.</title>
        <authorList>
            <consortium name="US DOE Joint Genome Institute"/>
            <person name="Copeland A."/>
            <person name="Lucas S."/>
            <person name="Lapidus A."/>
            <person name="Glavina del Rio T."/>
            <person name="Dalin E."/>
            <person name="Tice H."/>
            <person name="Bruce D."/>
            <person name="Goodwin L."/>
            <person name="Pitluck S."/>
            <person name="Chertkov O."/>
            <person name="Brettin T."/>
            <person name="Detter J.C."/>
            <person name="Han C."/>
            <person name="Kuske C.R."/>
            <person name="Schmutz J."/>
            <person name="Larimer F."/>
            <person name="Land M."/>
            <person name="Hauser L."/>
            <person name="Kyrpides N."/>
            <person name="Lykidis A."/>
            <person name="Emerson D."/>
            <person name="Richardson P."/>
        </authorList>
    </citation>
    <scope>NUCLEOTIDE SEQUENCE [LARGE SCALE GENOMIC DNA]</scope>
    <source>
        <strain evidence="19">ATCC 51168 / LMG 8142 / SP-6</strain>
    </source>
</reference>
<evidence type="ECO:0000256" key="11">
    <source>
        <dbReference type="ARBA" id="ARBA00023157"/>
    </source>
</evidence>
<dbReference type="InterPro" id="IPR015500">
    <property type="entry name" value="Peptidase_S8_subtilisin-rel"/>
</dbReference>
<dbReference type="InterPro" id="IPR023828">
    <property type="entry name" value="Peptidase_S8_Ser-AS"/>
</dbReference>
<evidence type="ECO:0000256" key="14">
    <source>
        <dbReference type="RuleBase" id="RU003355"/>
    </source>
</evidence>
<dbReference type="Gene3D" id="3.40.50.200">
    <property type="entry name" value="Peptidase S8/S53 domain"/>
    <property type="match status" value="1"/>
</dbReference>
<evidence type="ECO:0000256" key="12">
    <source>
        <dbReference type="ARBA" id="ARBA00029955"/>
    </source>
</evidence>
<dbReference type="InterPro" id="IPR050131">
    <property type="entry name" value="Peptidase_S8_subtilisin-like"/>
</dbReference>
<evidence type="ECO:0000256" key="8">
    <source>
        <dbReference type="ARBA" id="ARBA00022825"/>
    </source>
</evidence>
<dbReference type="InterPro" id="IPR034176">
    <property type="entry name" value="Peptidases_S8_13"/>
</dbReference>
<dbReference type="Gene3D" id="2.60.40.1080">
    <property type="match status" value="1"/>
</dbReference>